<dbReference type="EMBL" id="NOXU01000019">
    <property type="protein sequence ID" value="OYQ36923.1"/>
    <property type="molecule type" value="Genomic_DNA"/>
</dbReference>
<dbReference type="PANTHER" id="PTHR33361">
    <property type="entry name" value="GLR0591 PROTEIN"/>
    <property type="match status" value="1"/>
</dbReference>
<keyword evidence="1" id="KW-0732">Signal</keyword>
<name>A0A255Z5W5_9PROT</name>
<dbReference type="Pfam" id="PF05960">
    <property type="entry name" value="DUF885"/>
    <property type="match status" value="1"/>
</dbReference>
<organism evidence="2 3">
    <name type="scientific">Niveispirillum lacus</name>
    <dbReference type="NCBI Taxonomy" id="1981099"/>
    <lineage>
        <taxon>Bacteria</taxon>
        <taxon>Pseudomonadati</taxon>
        <taxon>Pseudomonadota</taxon>
        <taxon>Alphaproteobacteria</taxon>
        <taxon>Rhodospirillales</taxon>
        <taxon>Azospirillaceae</taxon>
        <taxon>Niveispirillum</taxon>
    </lineage>
</organism>
<dbReference type="AlphaFoldDB" id="A0A255Z5W5"/>
<dbReference type="InterPro" id="IPR006311">
    <property type="entry name" value="TAT_signal"/>
</dbReference>
<keyword evidence="3" id="KW-1185">Reference proteome</keyword>
<evidence type="ECO:0000313" key="3">
    <source>
        <dbReference type="Proteomes" id="UP000216998"/>
    </source>
</evidence>
<dbReference type="OrthoDB" id="9763405at2"/>
<comment type="caution">
    <text evidence="2">The sequence shown here is derived from an EMBL/GenBank/DDBJ whole genome shotgun (WGS) entry which is preliminary data.</text>
</comment>
<evidence type="ECO:0000313" key="2">
    <source>
        <dbReference type="EMBL" id="OYQ36923.1"/>
    </source>
</evidence>
<evidence type="ECO:0000256" key="1">
    <source>
        <dbReference type="SAM" id="SignalP"/>
    </source>
</evidence>
<dbReference type="RefSeq" id="WP_094453506.1">
    <property type="nucleotide sequence ID" value="NZ_NOXU01000019.1"/>
</dbReference>
<reference evidence="2 3" key="1">
    <citation type="submission" date="2017-07" db="EMBL/GenBank/DDBJ databases">
        <title>Niveispirillum cyanobacteriorum sp. nov., isolated from cyanobacterial aggregates in a eutrophic lake.</title>
        <authorList>
            <person name="Cai H."/>
        </authorList>
    </citation>
    <scope>NUCLEOTIDE SEQUENCE [LARGE SCALE GENOMIC DNA]</scope>
    <source>
        <strain evidence="3">TH1-14</strain>
    </source>
</reference>
<dbReference type="InterPro" id="IPR010281">
    <property type="entry name" value="DUF885"/>
</dbReference>
<proteinExistence type="predicted"/>
<gene>
    <name evidence="2" type="ORF">CHU95_02750</name>
</gene>
<sequence length="611" mass="66925">MTRDAASPTRRQLLTGTASLAMSALAPSALATAGEVTIRAQTFLDHLTDRILAWYPENATQLGIDTGRHAGLRAKLADRSLAGIEVQRGVVKEQLAAVKALERNGLSAEMQANLEVAQATLELSATGHGFRFGDMALLNQSYSYRNSPYAVAQNIGAFVEVPDFLTSQHKIEAQEDADSYLSRLTQYAVVLDAETERLRVEGGQGVTLPGFLLDKAIGQFTRTTAAPVAEWEIVKHFEAGAKQVGHARPGEALSIVTDKVLPALKRQQAVMEEQRRTARGEAGVWALPQGADYYAWALSAATTTTLSPDEVHAMGLEQLKMLQSCMEPLLRAQGLTQGTVGERMAALGKDPRYLWPNDEKGRADLLAYINGLVDDIRTRMPQAFTVLVPGRLVVKRVPVSIEAGAPGGYASAGSMDGSQPGSYYINLRDTTIWPRHALPTLSYHEGIPGHIWQGEYSYKLPLIRTLLAYSAYTEGWALYAEQLADELGVYKEDPVGQLGYLQSMAFRACRLVVDTGIHAKRWTREQAIDWFATNNGSTRTQVTGEVDRYCSWPGQACAYKIGHTAINRVRDNLKAKLGVKYDFRRFNDALVMTGNVPLSRLEALVEGRLTA</sequence>
<accession>A0A255Z5W5</accession>
<dbReference type="PROSITE" id="PS51318">
    <property type="entry name" value="TAT"/>
    <property type="match status" value="1"/>
</dbReference>
<dbReference type="PANTHER" id="PTHR33361:SF2">
    <property type="entry name" value="DUF885 DOMAIN-CONTAINING PROTEIN"/>
    <property type="match status" value="1"/>
</dbReference>
<feature type="chain" id="PRO_5012220128" evidence="1">
    <location>
        <begin position="34"/>
        <end position="611"/>
    </location>
</feature>
<feature type="signal peptide" evidence="1">
    <location>
        <begin position="1"/>
        <end position="33"/>
    </location>
</feature>
<dbReference type="Proteomes" id="UP000216998">
    <property type="component" value="Unassembled WGS sequence"/>
</dbReference>
<protein>
    <submittedName>
        <fullName evidence="2">DUF885 domain-containing protein</fullName>
    </submittedName>
</protein>